<evidence type="ECO:0000313" key="3">
    <source>
        <dbReference type="Proteomes" id="UP001107558"/>
    </source>
</evidence>
<reference evidence="2" key="1">
    <citation type="submission" date="2021-03" db="EMBL/GenBank/DDBJ databases">
        <title>Chromosome level genome of the anhydrobiotic midge Polypedilum vanderplanki.</title>
        <authorList>
            <person name="Yoshida Y."/>
            <person name="Kikawada T."/>
            <person name="Gusev O."/>
        </authorList>
    </citation>
    <scope>NUCLEOTIDE SEQUENCE</scope>
    <source>
        <strain evidence="2">NIAS01</strain>
        <tissue evidence="2">Whole body or cell culture</tissue>
    </source>
</reference>
<sequence length="198" mass="23317">MRLSTPICNTDDSFAKLSNLLQRANEYALINNRNVLIFPKELIFKDRVQRVNFLKRFARSGKSESTISFMRKDIESAGCISEISKEYLLNESPNTVRIYLVSQFQSLIYKNTPFYRELDSEEDKERYRISFKNAGFLGHAMLVVVAKYFVIIIDPNYEHSRFANMEKVFRLREVSNYFIKRISELLVRLSKSDRSKKP</sequence>
<evidence type="ECO:0000313" key="2">
    <source>
        <dbReference type="EMBL" id="KAG5669905.1"/>
    </source>
</evidence>
<proteinExistence type="predicted"/>
<organism evidence="2 3">
    <name type="scientific">Polypedilum vanderplanki</name>
    <name type="common">Sleeping chironomid midge</name>
    <dbReference type="NCBI Taxonomy" id="319348"/>
    <lineage>
        <taxon>Eukaryota</taxon>
        <taxon>Metazoa</taxon>
        <taxon>Ecdysozoa</taxon>
        <taxon>Arthropoda</taxon>
        <taxon>Hexapoda</taxon>
        <taxon>Insecta</taxon>
        <taxon>Pterygota</taxon>
        <taxon>Neoptera</taxon>
        <taxon>Endopterygota</taxon>
        <taxon>Diptera</taxon>
        <taxon>Nematocera</taxon>
        <taxon>Chironomoidea</taxon>
        <taxon>Chironomidae</taxon>
        <taxon>Chironominae</taxon>
        <taxon>Polypedilum</taxon>
        <taxon>Polypedilum</taxon>
    </lineage>
</organism>
<evidence type="ECO:0000256" key="1">
    <source>
        <dbReference type="SAM" id="Phobius"/>
    </source>
</evidence>
<feature type="transmembrane region" description="Helical" evidence="1">
    <location>
        <begin position="134"/>
        <end position="153"/>
    </location>
</feature>
<keyword evidence="1" id="KW-0472">Membrane</keyword>
<keyword evidence="1" id="KW-1133">Transmembrane helix</keyword>
<comment type="caution">
    <text evidence="2">The sequence shown here is derived from an EMBL/GenBank/DDBJ whole genome shotgun (WGS) entry which is preliminary data.</text>
</comment>
<protein>
    <submittedName>
        <fullName evidence="2">Uncharacterized protein</fullName>
    </submittedName>
</protein>
<name>A0A9J6BJ40_POLVA</name>
<dbReference type="EMBL" id="JADBJN010000003">
    <property type="protein sequence ID" value="KAG5669905.1"/>
    <property type="molecule type" value="Genomic_DNA"/>
</dbReference>
<gene>
    <name evidence="2" type="ORF">PVAND_000195</name>
</gene>
<accession>A0A9J6BJ40</accession>
<keyword evidence="1" id="KW-0812">Transmembrane</keyword>
<dbReference type="Proteomes" id="UP001107558">
    <property type="component" value="Chromosome 3"/>
</dbReference>
<dbReference type="AlphaFoldDB" id="A0A9J6BJ40"/>
<keyword evidence="3" id="KW-1185">Reference proteome</keyword>